<keyword evidence="6 12" id="KW-0808">Transferase</keyword>
<dbReference type="InterPro" id="IPR035966">
    <property type="entry name" value="PKF_sf"/>
</dbReference>
<evidence type="ECO:0000313" key="12">
    <source>
        <dbReference type="EMBL" id="MPM33303.1"/>
    </source>
</evidence>
<dbReference type="PIRSF" id="PIRSF000532">
    <property type="entry name" value="ATP_PFK_prok"/>
    <property type="match status" value="1"/>
</dbReference>
<dbReference type="GO" id="GO:0046872">
    <property type="term" value="F:metal ion binding"/>
    <property type="evidence" value="ECO:0007669"/>
    <property type="project" value="UniProtKB-KW"/>
</dbReference>
<feature type="domain" description="Phosphofructokinase" evidence="11">
    <location>
        <begin position="4"/>
        <end position="242"/>
    </location>
</feature>
<keyword evidence="7" id="KW-0479">Metal-binding</keyword>
<comment type="cofactor">
    <cofactor evidence="1">
        <name>Mg(2+)</name>
        <dbReference type="ChEBI" id="CHEBI:18420"/>
    </cofactor>
</comment>
<organism evidence="12">
    <name type="scientific">bioreactor metagenome</name>
    <dbReference type="NCBI Taxonomy" id="1076179"/>
    <lineage>
        <taxon>unclassified sequences</taxon>
        <taxon>metagenomes</taxon>
        <taxon>ecological metagenomes</taxon>
    </lineage>
</organism>
<accession>A0A644Z3I4</accession>
<dbReference type="GO" id="GO:0016208">
    <property type="term" value="F:AMP binding"/>
    <property type="evidence" value="ECO:0007669"/>
    <property type="project" value="TreeGrafter"/>
</dbReference>
<gene>
    <name evidence="12" type="primary">pfkA2_3</name>
    <name evidence="12" type="ORF">SDC9_79876</name>
</gene>
<comment type="subcellular location">
    <subcellularLocation>
        <location evidence="2">Cytoplasm</location>
    </subcellularLocation>
</comment>
<comment type="caution">
    <text evidence="12">The sequence shown here is derived from an EMBL/GenBank/DDBJ whole genome shotgun (WGS) entry which is preliminary data.</text>
</comment>
<dbReference type="GO" id="GO:0005524">
    <property type="term" value="F:ATP binding"/>
    <property type="evidence" value="ECO:0007669"/>
    <property type="project" value="InterPro"/>
</dbReference>
<dbReference type="GO" id="GO:0048029">
    <property type="term" value="F:monosaccharide binding"/>
    <property type="evidence" value="ECO:0007669"/>
    <property type="project" value="TreeGrafter"/>
</dbReference>
<comment type="pathway">
    <text evidence="3">Carbohydrate degradation; glycolysis; D-glyceraldehyde 3-phosphate and glycerone phosphate from D-glucose: step 3/4.</text>
</comment>
<name>A0A644Z3I4_9ZZZZ</name>
<dbReference type="PANTHER" id="PTHR13697:SF52">
    <property type="entry name" value="ATP-DEPENDENT 6-PHOSPHOFRUCTOKINASE 3"/>
    <property type="match status" value="1"/>
</dbReference>
<dbReference type="GO" id="GO:0061621">
    <property type="term" value="P:canonical glycolysis"/>
    <property type="evidence" value="ECO:0007669"/>
    <property type="project" value="TreeGrafter"/>
</dbReference>
<dbReference type="PROSITE" id="PS00433">
    <property type="entry name" value="PHOSPHOFRUCTOKINASE"/>
    <property type="match status" value="1"/>
</dbReference>
<reference evidence="12" key="1">
    <citation type="submission" date="2019-08" db="EMBL/GenBank/DDBJ databases">
        <authorList>
            <person name="Kucharzyk K."/>
            <person name="Murdoch R.W."/>
            <person name="Higgins S."/>
            <person name="Loffler F."/>
        </authorList>
    </citation>
    <scope>NUCLEOTIDE SEQUENCE</scope>
</reference>
<keyword evidence="5" id="KW-0963">Cytoplasm</keyword>
<evidence type="ECO:0000256" key="7">
    <source>
        <dbReference type="ARBA" id="ARBA00022723"/>
    </source>
</evidence>
<dbReference type="Gene3D" id="3.40.50.460">
    <property type="entry name" value="Phosphofructokinase domain"/>
    <property type="match status" value="1"/>
</dbReference>
<dbReference type="PRINTS" id="PR00476">
    <property type="entry name" value="PHFRCTKINASE"/>
</dbReference>
<dbReference type="UniPathway" id="UPA00109">
    <property type="reaction ID" value="UER00182"/>
</dbReference>
<dbReference type="GO" id="GO:0006002">
    <property type="term" value="P:fructose 6-phosphate metabolic process"/>
    <property type="evidence" value="ECO:0007669"/>
    <property type="project" value="InterPro"/>
</dbReference>
<evidence type="ECO:0000256" key="1">
    <source>
        <dbReference type="ARBA" id="ARBA00001946"/>
    </source>
</evidence>
<dbReference type="InterPro" id="IPR022953">
    <property type="entry name" value="ATP_PFK"/>
</dbReference>
<dbReference type="InterPro" id="IPR015912">
    <property type="entry name" value="Phosphofructokinase_CS"/>
</dbReference>
<keyword evidence="10" id="KW-0324">Glycolysis</keyword>
<dbReference type="SUPFAM" id="SSF53784">
    <property type="entry name" value="Phosphofructokinase"/>
    <property type="match status" value="1"/>
</dbReference>
<dbReference type="GO" id="GO:0042802">
    <property type="term" value="F:identical protein binding"/>
    <property type="evidence" value="ECO:0007669"/>
    <property type="project" value="TreeGrafter"/>
</dbReference>
<protein>
    <recommendedName>
        <fullName evidence="4">6-phosphofructokinase</fullName>
        <ecNumber evidence="4">2.7.1.11</ecNumber>
    </recommendedName>
</protein>
<dbReference type="AlphaFoldDB" id="A0A644Z3I4"/>
<dbReference type="GO" id="GO:0070095">
    <property type="term" value="F:fructose-6-phosphate binding"/>
    <property type="evidence" value="ECO:0007669"/>
    <property type="project" value="TreeGrafter"/>
</dbReference>
<dbReference type="GO" id="GO:0005945">
    <property type="term" value="C:6-phosphofructokinase complex"/>
    <property type="evidence" value="ECO:0007669"/>
    <property type="project" value="TreeGrafter"/>
</dbReference>
<dbReference type="Pfam" id="PF00365">
    <property type="entry name" value="PFK"/>
    <property type="match status" value="1"/>
</dbReference>
<evidence type="ECO:0000256" key="4">
    <source>
        <dbReference type="ARBA" id="ARBA00012055"/>
    </source>
</evidence>
<keyword evidence="9" id="KW-0460">Magnesium</keyword>
<dbReference type="NCBIfam" id="NF002872">
    <property type="entry name" value="PRK03202.1"/>
    <property type="match status" value="1"/>
</dbReference>
<evidence type="ECO:0000256" key="2">
    <source>
        <dbReference type="ARBA" id="ARBA00004496"/>
    </source>
</evidence>
<dbReference type="InterPro" id="IPR000023">
    <property type="entry name" value="Phosphofructokinase_dom"/>
</dbReference>
<dbReference type="PANTHER" id="PTHR13697">
    <property type="entry name" value="PHOSPHOFRUCTOKINASE"/>
    <property type="match status" value="1"/>
</dbReference>
<evidence type="ECO:0000256" key="3">
    <source>
        <dbReference type="ARBA" id="ARBA00004679"/>
    </source>
</evidence>
<sequence>MGTTNRDNPFHYRVTENGQTNYRDMSRQALGNLKAASVNALVVIGGDGTLKIGAEFGELGFPIVAVPKTIDNDIAGTERTFGFDTAVSVATEALDRLHTTAESHHRVMILEVMGRYAGWIAIHSGLAGGADCILIPEISYDISSVLAKIEQRKEQGKLFSIIVVAEGAKPIGGELVGTAAAAGSTEKIRLGGIGEKLAREIEMLTNTESRCTVLGHLQRGGSPTAFDRVLATRYGTAAIECLLQGKTGHMVALEKNHIISLPFRQVAGKASNVPVDGELVQAGRLIGICFGD</sequence>
<dbReference type="EC" id="2.7.1.11" evidence="4"/>
<evidence type="ECO:0000256" key="8">
    <source>
        <dbReference type="ARBA" id="ARBA00022777"/>
    </source>
</evidence>
<evidence type="ECO:0000256" key="9">
    <source>
        <dbReference type="ARBA" id="ARBA00022842"/>
    </source>
</evidence>
<keyword evidence="8 12" id="KW-0418">Kinase</keyword>
<dbReference type="InterPro" id="IPR012003">
    <property type="entry name" value="ATP_PFK_prok-type"/>
</dbReference>
<evidence type="ECO:0000256" key="5">
    <source>
        <dbReference type="ARBA" id="ARBA00022490"/>
    </source>
</evidence>
<dbReference type="GO" id="GO:0030388">
    <property type="term" value="P:fructose 1,6-bisphosphate metabolic process"/>
    <property type="evidence" value="ECO:0007669"/>
    <property type="project" value="TreeGrafter"/>
</dbReference>
<proteinExistence type="predicted"/>
<dbReference type="GO" id="GO:0003872">
    <property type="term" value="F:6-phosphofructokinase activity"/>
    <property type="evidence" value="ECO:0007669"/>
    <property type="project" value="UniProtKB-EC"/>
</dbReference>
<dbReference type="FunFam" id="3.40.50.460:FF:000002">
    <property type="entry name" value="ATP-dependent 6-phosphofructokinase"/>
    <property type="match status" value="1"/>
</dbReference>
<evidence type="ECO:0000259" key="11">
    <source>
        <dbReference type="Pfam" id="PF00365"/>
    </source>
</evidence>
<evidence type="ECO:0000256" key="6">
    <source>
        <dbReference type="ARBA" id="ARBA00022679"/>
    </source>
</evidence>
<evidence type="ECO:0000256" key="10">
    <source>
        <dbReference type="ARBA" id="ARBA00023152"/>
    </source>
</evidence>
<dbReference type="EMBL" id="VSSQ01006618">
    <property type="protein sequence ID" value="MPM33303.1"/>
    <property type="molecule type" value="Genomic_DNA"/>
</dbReference>